<feature type="region of interest" description="Disordered" evidence="1">
    <location>
        <begin position="95"/>
        <end position="127"/>
    </location>
</feature>
<keyword evidence="2" id="KW-0812">Transmembrane</keyword>
<evidence type="ECO:0000256" key="1">
    <source>
        <dbReference type="SAM" id="MobiDB-lite"/>
    </source>
</evidence>
<proteinExistence type="predicted"/>
<evidence type="ECO:0008006" key="5">
    <source>
        <dbReference type="Google" id="ProtNLM"/>
    </source>
</evidence>
<organism evidence="3 4">
    <name type="scientific">Sphagnum troendelagicum</name>
    <dbReference type="NCBI Taxonomy" id="128251"/>
    <lineage>
        <taxon>Eukaryota</taxon>
        <taxon>Viridiplantae</taxon>
        <taxon>Streptophyta</taxon>
        <taxon>Embryophyta</taxon>
        <taxon>Bryophyta</taxon>
        <taxon>Sphagnophytina</taxon>
        <taxon>Sphagnopsida</taxon>
        <taxon>Sphagnales</taxon>
        <taxon>Sphagnaceae</taxon>
        <taxon>Sphagnum</taxon>
    </lineage>
</organism>
<protein>
    <recommendedName>
        <fullName evidence="5">Chlororespiratory reduction 3</fullName>
    </recommendedName>
</protein>
<reference evidence="3" key="1">
    <citation type="submission" date="2024-02" db="EMBL/GenBank/DDBJ databases">
        <authorList>
            <consortium name="ELIXIR-Norway"/>
            <consortium name="Elixir Norway"/>
        </authorList>
    </citation>
    <scope>NUCLEOTIDE SEQUENCE</scope>
</reference>
<keyword evidence="2" id="KW-0472">Membrane</keyword>
<accession>A0ABP0UVN9</accession>
<gene>
    <name evidence="3" type="ORF">CSSPTR1EN2_LOCUS19157</name>
</gene>
<evidence type="ECO:0000313" key="3">
    <source>
        <dbReference type="EMBL" id="CAK9228517.1"/>
    </source>
</evidence>
<name>A0ABP0UVN9_9BRYO</name>
<feature type="transmembrane region" description="Helical" evidence="2">
    <location>
        <begin position="223"/>
        <end position="249"/>
    </location>
</feature>
<sequence>MVLCSGRVSSLSSCFGPASCSHGSSSGFFCSSNFATTKSRNWILRSSASKSRHSSQSNLCRQQMCVFVLWCQYNPSKTVCLGNGTTKKEKNLVRCERSDSMRAKKPASFRPRNQKNGDSGVSQEGKNIWDSNAENVWQRRTYSKDFSRQSDKSSKIPPRWTQFRKQWDYDSEDKTSDSRWQWWQSTKDGDEYDYESEDEEEDSAPDFDIKSILQEQGFSLLRWGLPFMLLVLPWLLGNPLVLMVGLAAIPAVQKAIVPVADQLWRAFLDAAGYSVQPNSRRKPPSNRQVDFEEKGERFAGWGSGVDDGRPKLDINGSSMTQGDIHYSEDVPYERTDVDSVRFSQDSGAWSPAVASGGRQVSEVGRAGERRGWDELRADRSRMPSQRAVKPIRLGRKRTRKEKPLVFRIILALFPFLKGWGGWLSVVIFLPILDSFWESVSV</sequence>
<dbReference type="EMBL" id="OZ019898">
    <property type="protein sequence ID" value="CAK9228517.1"/>
    <property type="molecule type" value="Genomic_DNA"/>
</dbReference>
<dbReference type="PANTHER" id="PTHR35719">
    <property type="entry name" value="OS01G0680600 PROTEIN"/>
    <property type="match status" value="1"/>
</dbReference>
<keyword evidence="2" id="KW-1133">Transmembrane helix</keyword>
<dbReference type="PANTHER" id="PTHR35719:SF5">
    <property type="entry name" value="T6K12.7 PROTEIN"/>
    <property type="match status" value="1"/>
</dbReference>
<dbReference type="Proteomes" id="UP001497512">
    <property type="component" value="Chromosome 6"/>
</dbReference>
<feature type="compositionally biased region" description="Polar residues" evidence="1">
    <location>
        <begin position="114"/>
        <end position="127"/>
    </location>
</feature>
<evidence type="ECO:0000313" key="4">
    <source>
        <dbReference type="Proteomes" id="UP001497512"/>
    </source>
</evidence>
<evidence type="ECO:0000256" key="2">
    <source>
        <dbReference type="SAM" id="Phobius"/>
    </source>
</evidence>
<feature type="transmembrane region" description="Helical" evidence="2">
    <location>
        <begin position="404"/>
        <end position="432"/>
    </location>
</feature>
<keyword evidence="4" id="KW-1185">Reference proteome</keyword>